<dbReference type="GO" id="GO:1990904">
    <property type="term" value="C:ribonucleoprotein complex"/>
    <property type="evidence" value="ECO:0007669"/>
    <property type="project" value="UniProtKB-KW"/>
</dbReference>
<dbReference type="InterPro" id="IPR008991">
    <property type="entry name" value="Translation_prot_SH3-like_sf"/>
</dbReference>
<dbReference type="PANTHER" id="PTHR10497">
    <property type="entry name" value="60S RIBOSOMAL PROTEIN L27"/>
    <property type="match status" value="1"/>
</dbReference>
<evidence type="ECO:0000256" key="1">
    <source>
        <dbReference type="ARBA" id="ARBA00009124"/>
    </source>
</evidence>
<evidence type="ECO:0000256" key="3">
    <source>
        <dbReference type="ARBA" id="ARBA00023274"/>
    </source>
</evidence>
<dbReference type="Pfam" id="PF01777">
    <property type="entry name" value="Ribosomal_L27e"/>
    <property type="match status" value="1"/>
</dbReference>
<accession>A0AA88GYT3</accession>
<keyword evidence="3" id="KW-0687">Ribonucleoprotein</keyword>
<organism evidence="5 6">
    <name type="scientific">Naegleria lovaniensis</name>
    <name type="common">Amoeba</name>
    <dbReference type="NCBI Taxonomy" id="51637"/>
    <lineage>
        <taxon>Eukaryota</taxon>
        <taxon>Discoba</taxon>
        <taxon>Heterolobosea</taxon>
        <taxon>Tetramitia</taxon>
        <taxon>Eutetramitia</taxon>
        <taxon>Vahlkampfiidae</taxon>
        <taxon>Naegleria</taxon>
    </lineage>
</organism>
<dbReference type="InterPro" id="IPR041991">
    <property type="entry name" value="Ribosomal_eL27_KOW"/>
</dbReference>
<name>A0AA88GYT3_NAELO</name>
<dbReference type="GO" id="GO:0005840">
    <property type="term" value="C:ribosome"/>
    <property type="evidence" value="ECO:0007669"/>
    <property type="project" value="UniProtKB-KW"/>
</dbReference>
<evidence type="ECO:0000313" key="6">
    <source>
        <dbReference type="Proteomes" id="UP000816034"/>
    </source>
</evidence>
<reference evidence="5 6" key="1">
    <citation type="journal article" date="2018" name="BMC Genomics">
        <title>The genome of Naegleria lovaniensis, the basis for a comparative approach to unravel pathogenicity factors of the human pathogenic amoeba N. fowleri.</title>
        <authorList>
            <person name="Liechti N."/>
            <person name="Schurch N."/>
            <person name="Bruggmann R."/>
            <person name="Wittwer M."/>
        </authorList>
    </citation>
    <scope>NUCLEOTIDE SEQUENCE [LARGE SCALE GENOMIC DNA]</scope>
    <source>
        <strain evidence="5 6">ATCC 30569</strain>
    </source>
</reference>
<dbReference type="SMART" id="SM00739">
    <property type="entry name" value="KOW"/>
    <property type="match status" value="1"/>
</dbReference>
<gene>
    <name evidence="5" type="ORF">C9374_000317</name>
</gene>
<comment type="similarity">
    <text evidence="1">Belongs to the eukaryotic ribosomal protein eL27 family.</text>
</comment>
<keyword evidence="6" id="KW-1185">Reference proteome</keyword>
<dbReference type="InterPro" id="IPR005824">
    <property type="entry name" value="KOW"/>
</dbReference>
<sequence>MAKETQTQTKFLKPGKIVIILQGRYAGRKAVIVKNFDEAANDKTFPHAVVVGIDQYPKPVTKSMSLTSLKKRSKLTVFIKAVNYQHLMPTRHTLDMDFKGLVADKTPEDPTQKKEAKRQIKKKFEARYLKGGKAMKEFFSPLKF</sequence>
<dbReference type="EMBL" id="PYSW02000009">
    <property type="protein sequence ID" value="KAG2388878.1"/>
    <property type="molecule type" value="Genomic_DNA"/>
</dbReference>
<dbReference type="AlphaFoldDB" id="A0AA88GYT3"/>
<dbReference type="RefSeq" id="XP_044552870.1">
    <property type="nucleotide sequence ID" value="XM_044692668.1"/>
</dbReference>
<feature type="domain" description="KOW" evidence="4">
    <location>
        <begin position="11"/>
        <end position="38"/>
    </location>
</feature>
<dbReference type="GO" id="GO:0003735">
    <property type="term" value="F:structural constituent of ribosome"/>
    <property type="evidence" value="ECO:0007669"/>
    <property type="project" value="InterPro"/>
</dbReference>
<protein>
    <recommendedName>
        <fullName evidence="4">KOW domain-containing protein</fullName>
    </recommendedName>
</protein>
<dbReference type="Gene3D" id="2.30.30.770">
    <property type="match status" value="1"/>
</dbReference>
<dbReference type="Pfam" id="PF00467">
    <property type="entry name" value="KOW"/>
    <property type="match status" value="1"/>
</dbReference>
<comment type="caution">
    <text evidence="5">The sequence shown here is derived from an EMBL/GenBank/DDBJ whole genome shotgun (WGS) entry which is preliminary data.</text>
</comment>
<dbReference type="Proteomes" id="UP000816034">
    <property type="component" value="Unassembled WGS sequence"/>
</dbReference>
<evidence type="ECO:0000259" key="4">
    <source>
        <dbReference type="SMART" id="SM00739"/>
    </source>
</evidence>
<dbReference type="GeneID" id="68092779"/>
<dbReference type="InterPro" id="IPR001141">
    <property type="entry name" value="Ribosomal_eL27"/>
</dbReference>
<dbReference type="InterPro" id="IPR038655">
    <property type="entry name" value="Ribosomal_eL27_sf"/>
</dbReference>
<keyword evidence="2" id="KW-0689">Ribosomal protein</keyword>
<evidence type="ECO:0000256" key="2">
    <source>
        <dbReference type="ARBA" id="ARBA00022980"/>
    </source>
</evidence>
<dbReference type="SUPFAM" id="SSF50104">
    <property type="entry name" value="Translation proteins SH3-like domain"/>
    <property type="match status" value="1"/>
</dbReference>
<dbReference type="CDD" id="cd06090">
    <property type="entry name" value="KOW_RPL27"/>
    <property type="match status" value="1"/>
</dbReference>
<evidence type="ECO:0000313" key="5">
    <source>
        <dbReference type="EMBL" id="KAG2388878.1"/>
    </source>
</evidence>
<dbReference type="GO" id="GO:0006412">
    <property type="term" value="P:translation"/>
    <property type="evidence" value="ECO:0007669"/>
    <property type="project" value="InterPro"/>
</dbReference>
<proteinExistence type="inferred from homology"/>